<dbReference type="InterPro" id="IPR013216">
    <property type="entry name" value="Methyltransf_11"/>
</dbReference>
<evidence type="ECO:0000256" key="1">
    <source>
        <dbReference type="ARBA" id="ARBA00022679"/>
    </source>
</evidence>
<keyword evidence="4" id="KW-1185">Reference proteome</keyword>
<keyword evidence="1" id="KW-0808">Transferase</keyword>
<dbReference type="CDD" id="cd02440">
    <property type="entry name" value="AdoMet_MTases"/>
    <property type="match status" value="1"/>
</dbReference>
<gene>
    <name evidence="3" type="ORF">I5776_02270</name>
</gene>
<dbReference type="PANTHER" id="PTHR43861">
    <property type="entry name" value="TRANS-ACONITATE 2-METHYLTRANSFERASE-RELATED"/>
    <property type="match status" value="1"/>
</dbReference>
<keyword evidence="3" id="KW-0489">Methyltransferase</keyword>
<dbReference type="EMBL" id="CP065425">
    <property type="protein sequence ID" value="QQZ09825.1"/>
    <property type="molecule type" value="Genomic_DNA"/>
</dbReference>
<dbReference type="RefSeq" id="WP_202778777.1">
    <property type="nucleotide sequence ID" value="NZ_CP065425.1"/>
</dbReference>
<feature type="domain" description="Methyltransferase type 11" evidence="2">
    <location>
        <begin position="39"/>
        <end position="134"/>
    </location>
</feature>
<reference evidence="3 4" key="1">
    <citation type="submission" date="2020-11" db="EMBL/GenBank/DDBJ databases">
        <title>Taxonomic evaluation of the Bacillus sporothermodurans group of bacteria based on whole genome sequences.</title>
        <authorList>
            <person name="Fiedler G."/>
            <person name="Herbstmann A.-D."/>
            <person name="Doll E."/>
            <person name="Wenning M."/>
            <person name="Brinks E."/>
            <person name="Kabisch J."/>
            <person name="Breitenwieser F."/>
            <person name="Lappann M."/>
            <person name="Boehnlein C."/>
            <person name="Franz C."/>
        </authorList>
    </citation>
    <scope>NUCLEOTIDE SEQUENCE [LARGE SCALE GENOMIC DNA]</scope>
    <source>
        <strain evidence="3 4">JCM 19841</strain>
    </source>
</reference>
<sequence length="258" mass="29858">MPINFQNPNDQFTYARREADTSWIQFIKKICDIKGKSVLDIGCGGGIYSKALAEMGASHITALDFSKKILSAAKVNLQTYKNIDFKLGNASQTELPSEQYDIVLIRAVIHHLEDIEPSFKEIFRLLKQGGTCIIQDRTPDDCLVDGSSEHIRGYFFAKYPQLIEKDISRRHSAKKVHKALKHTGFDTVTEHTLWETRRKYGTKQELFNDLINRTGRSILHELNDNQLQDLIDYLEEKFPDHQPIVEKDRWTIWKADKY</sequence>
<dbReference type="InterPro" id="IPR029063">
    <property type="entry name" value="SAM-dependent_MTases_sf"/>
</dbReference>
<proteinExistence type="predicted"/>
<dbReference type="PANTHER" id="PTHR43861:SF3">
    <property type="entry name" value="PUTATIVE (AFU_ORTHOLOGUE AFUA_2G14390)-RELATED"/>
    <property type="match status" value="1"/>
</dbReference>
<accession>A0ABX7E3D2</accession>
<dbReference type="Gene3D" id="3.40.50.150">
    <property type="entry name" value="Vaccinia Virus protein VP39"/>
    <property type="match status" value="1"/>
</dbReference>
<dbReference type="SUPFAM" id="SSF53335">
    <property type="entry name" value="S-adenosyl-L-methionine-dependent methyltransferases"/>
    <property type="match status" value="1"/>
</dbReference>
<dbReference type="GO" id="GO:0032259">
    <property type="term" value="P:methylation"/>
    <property type="evidence" value="ECO:0007669"/>
    <property type="project" value="UniProtKB-KW"/>
</dbReference>
<organism evidence="3 4">
    <name type="scientific">Heyndrickxia vini</name>
    <dbReference type="NCBI Taxonomy" id="1476025"/>
    <lineage>
        <taxon>Bacteria</taxon>
        <taxon>Bacillati</taxon>
        <taxon>Bacillota</taxon>
        <taxon>Bacilli</taxon>
        <taxon>Bacillales</taxon>
        <taxon>Bacillaceae</taxon>
        <taxon>Heyndrickxia</taxon>
    </lineage>
</organism>
<evidence type="ECO:0000259" key="2">
    <source>
        <dbReference type="Pfam" id="PF08241"/>
    </source>
</evidence>
<name>A0ABX7E3D2_9BACI</name>
<protein>
    <submittedName>
        <fullName evidence="3">Methyltransferase domain-containing protein</fullName>
    </submittedName>
</protein>
<evidence type="ECO:0000313" key="4">
    <source>
        <dbReference type="Proteomes" id="UP000595691"/>
    </source>
</evidence>
<dbReference type="Pfam" id="PF08241">
    <property type="entry name" value="Methyltransf_11"/>
    <property type="match status" value="1"/>
</dbReference>
<dbReference type="Proteomes" id="UP000595691">
    <property type="component" value="Chromosome"/>
</dbReference>
<dbReference type="GO" id="GO:0008168">
    <property type="term" value="F:methyltransferase activity"/>
    <property type="evidence" value="ECO:0007669"/>
    <property type="project" value="UniProtKB-KW"/>
</dbReference>
<evidence type="ECO:0000313" key="3">
    <source>
        <dbReference type="EMBL" id="QQZ09825.1"/>
    </source>
</evidence>